<evidence type="ECO:0000313" key="8">
    <source>
        <dbReference type="EMBL" id="RMZ53493.1"/>
    </source>
</evidence>
<gene>
    <name evidence="8" type="ORF">APUTEX25_003315</name>
</gene>
<dbReference type="InterPro" id="IPR036955">
    <property type="entry name" value="AP2/ERF_dom_sf"/>
</dbReference>
<reference evidence="9" key="1">
    <citation type="journal article" date="2018" name="Algal Res.">
        <title>Characterization of plant carbon substrate utilization by Auxenochlorella protothecoides.</title>
        <authorList>
            <person name="Vogler B.W."/>
            <person name="Starkenburg S.R."/>
            <person name="Sudasinghe N."/>
            <person name="Schambach J.Y."/>
            <person name="Rollin J.A."/>
            <person name="Pattathil S."/>
            <person name="Barry A.N."/>
        </authorList>
    </citation>
    <scope>NUCLEOTIDE SEQUENCE [LARGE SCALE GENOMIC DNA]</scope>
    <source>
        <strain evidence="9">UTEX 25</strain>
    </source>
</reference>
<feature type="compositionally biased region" description="Polar residues" evidence="6">
    <location>
        <begin position="309"/>
        <end position="328"/>
    </location>
</feature>
<evidence type="ECO:0000259" key="7">
    <source>
        <dbReference type="PROSITE" id="PS51032"/>
    </source>
</evidence>
<dbReference type="EMBL" id="QOKY01000197">
    <property type="protein sequence ID" value="RMZ53493.1"/>
    <property type="molecule type" value="Genomic_DNA"/>
</dbReference>
<evidence type="ECO:0000256" key="6">
    <source>
        <dbReference type="SAM" id="MobiDB-lite"/>
    </source>
</evidence>
<dbReference type="InterPro" id="IPR001471">
    <property type="entry name" value="AP2/ERF_dom"/>
</dbReference>
<keyword evidence="4" id="KW-0804">Transcription</keyword>
<feature type="compositionally biased region" description="Gly residues" evidence="6">
    <location>
        <begin position="169"/>
        <end position="182"/>
    </location>
</feature>
<dbReference type="Proteomes" id="UP000279271">
    <property type="component" value="Unassembled WGS sequence"/>
</dbReference>
<feature type="compositionally biased region" description="Low complexity" evidence="6">
    <location>
        <begin position="123"/>
        <end position="134"/>
    </location>
</feature>
<dbReference type="Gene3D" id="3.30.730.10">
    <property type="entry name" value="AP2/ERF domain"/>
    <property type="match status" value="1"/>
</dbReference>
<keyword evidence="2" id="KW-0805">Transcription regulation</keyword>
<comment type="caution">
    <text evidence="8">The sequence shown here is derived from an EMBL/GenBank/DDBJ whole genome shotgun (WGS) entry which is preliminary data.</text>
</comment>
<dbReference type="GO" id="GO:0003700">
    <property type="term" value="F:DNA-binding transcription factor activity"/>
    <property type="evidence" value="ECO:0007669"/>
    <property type="project" value="InterPro"/>
</dbReference>
<dbReference type="SUPFAM" id="SSF54171">
    <property type="entry name" value="DNA-binding domain"/>
    <property type="match status" value="1"/>
</dbReference>
<dbReference type="PANTHER" id="PTHR32467">
    <property type="entry name" value="AP2-LIKE ETHYLENE-RESPONSIVE TRANSCRIPTION FACTOR"/>
    <property type="match status" value="1"/>
</dbReference>
<dbReference type="PROSITE" id="PS51032">
    <property type="entry name" value="AP2_ERF"/>
    <property type="match status" value="1"/>
</dbReference>
<evidence type="ECO:0000256" key="5">
    <source>
        <dbReference type="ARBA" id="ARBA00023242"/>
    </source>
</evidence>
<sequence length="328" mass="34624">MNGTPGSDPGGSAPHHGLPEGDTPPSHPKATPGVTANSTLDHAIHKLASDDFTRLLHFEAMCETDGDLDDLSRVFQGNEGAELLDPGFFNDLMSPEDPAHGTPARNGHPGHAQPHPVHRRPAGAEAAAARSVLASLGEDDSPGSMRGETSHHQDRMSTPPEPAAPVGPEVGGAEGGQAGGTMRGVSREKWSLFWDAYVDRRESSTMLDGFKQEAVWLGRYPTVESAARAHDIAAIKLHGPAAATNYEPETYSRVLPTLSSHSEDQVVGALRKDSALAVQRTSRFRGVRRVGARAFDARLEDALGGDGSGLNTSPSSHTSMFVPDLSSS</sequence>
<evidence type="ECO:0000256" key="4">
    <source>
        <dbReference type="ARBA" id="ARBA00023163"/>
    </source>
</evidence>
<feature type="region of interest" description="Disordered" evidence="6">
    <location>
        <begin position="1"/>
        <end position="38"/>
    </location>
</feature>
<organism evidence="8 9">
    <name type="scientific">Auxenochlorella protothecoides</name>
    <name type="common">Green microalga</name>
    <name type="synonym">Chlorella protothecoides</name>
    <dbReference type="NCBI Taxonomy" id="3075"/>
    <lineage>
        <taxon>Eukaryota</taxon>
        <taxon>Viridiplantae</taxon>
        <taxon>Chlorophyta</taxon>
        <taxon>core chlorophytes</taxon>
        <taxon>Trebouxiophyceae</taxon>
        <taxon>Chlorellales</taxon>
        <taxon>Chlorellaceae</taxon>
        <taxon>Auxenochlorella</taxon>
    </lineage>
</organism>
<feature type="region of interest" description="Disordered" evidence="6">
    <location>
        <begin position="92"/>
        <end position="182"/>
    </location>
</feature>
<proteinExistence type="predicted"/>
<dbReference type="GO" id="GO:0005634">
    <property type="term" value="C:nucleus"/>
    <property type="evidence" value="ECO:0007669"/>
    <property type="project" value="UniProtKB-SubCell"/>
</dbReference>
<accession>A0A3M7KSJ0</accession>
<name>A0A3M7KSJ0_AUXPR</name>
<evidence type="ECO:0000256" key="3">
    <source>
        <dbReference type="ARBA" id="ARBA00023125"/>
    </source>
</evidence>
<comment type="subcellular location">
    <subcellularLocation>
        <location evidence="1">Nucleus</location>
    </subcellularLocation>
</comment>
<protein>
    <recommendedName>
        <fullName evidence="7">AP2/ERF domain-containing protein</fullName>
    </recommendedName>
</protein>
<evidence type="ECO:0000256" key="2">
    <source>
        <dbReference type="ARBA" id="ARBA00023015"/>
    </source>
</evidence>
<evidence type="ECO:0000313" key="9">
    <source>
        <dbReference type="Proteomes" id="UP000279271"/>
    </source>
</evidence>
<dbReference type="InterPro" id="IPR016177">
    <property type="entry name" value="DNA-bd_dom_sf"/>
</dbReference>
<evidence type="ECO:0000256" key="1">
    <source>
        <dbReference type="ARBA" id="ARBA00004123"/>
    </source>
</evidence>
<dbReference type="AlphaFoldDB" id="A0A3M7KSJ0"/>
<dbReference type="SMART" id="SM00380">
    <property type="entry name" value="AP2"/>
    <property type="match status" value="1"/>
</dbReference>
<dbReference type="GO" id="GO:0003677">
    <property type="term" value="F:DNA binding"/>
    <property type="evidence" value="ECO:0007669"/>
    <property type="project" value="UniProtKB-KW"/>
</dbReference>
<feature type="domain" description="AP2/ERF" evidence="7">
    <location>
        <begin position="181"/>
        <end position="247"/>
    </location>
</feature>
<keyword evidence="5" id="KW-0539">Nucleus</keyword>
<keyword evidence="3" id="KW-0238">DNA-binding</keyword>
<feature type="region of interest" description="Disordered" evidence="6">
    <location>
        <begin position="303"/>
        <end position="328"/>
    </location>
</feature>